<dbReference type="AlphaFoldDB" id="D9SU84"/>
<evidence type="ECO:0000259" key="1">
    <source>
        <dbReference type="Pfam" id="PF18270"/>
    </source>
</evidence>
<dbReference type="Pfam" id="PF18270">
    <property type="entry name" value="Evf"/>
    <property type="match status" value="1"/>
</dbReference>
<sequence>MLNSNTELELILGEKVVFASDEVQNTQSNFQDSDGLISFLNLSSSFINNCNQYKVGRQLCDNVCSFYATLRNKTYRYLTKNPAKVLPGDAYPSTQWDRSVTHYMEEMLVDAGGFSGFKITSETYSNTQNIKSFSVDVFKQIFDAAEIPNSITNDATKFIQGVGQTLKNCWDQTSKNYQLALMAQCHEGVPIDESNFIYIPKVKYYYISINTSQTEFTSDCSKVRQLTFNFNFETYVSMLKASVLEEKNQDYLKFKAFLDKAQQVQYTECNNNLDEILNDTASETSGTSTTSELFKTLNTKLEEYPVCKIKS</sequence>
<dbReference type="HOGENOM" id="CLU_077612_0_0_9"/>
<evidence type="ECO:0000313" key="2">
    <source>
        <dbReference type="EMBL" id="ADL52839.1"/>
    </source>
</evidence>
<accession>D9SU84</accession>
<keyword evidence="3" id="KW-1185">Reference proteome</keyword>
<dbReference type="RefSeq" id="WP_010073218.1">
    <property type="nucleotide sequence ID" value="NC_014393.1"/>
</dbReference>
<dbReference type="Proteomes" id="UP000002730">
    <property type="component" value="Chromosome"/>
</dbReference>
<gene>
    <name evidence="2" type="ordered locus">Clocel_3152</name>
</gene>
<feature type="domain" description="Virulence factor Evf" evidence="1">
    <location>
        <begin position="114"/>
        <end position="268"/>
    </location>
</feature>
<protein>
    <recommendedName>
        <fullName evidence="1">Virulence factor Evf domain-containing protein</fullName>
    </recommendedName>
</protein>
<name>D9SU84_CLOC7</name>
<dbReference type="KEGG" id="ccb:Clocel_3152"/>
<dbReference type="OrthoDB" id="6452945at2"/>
<reference evidence="2 3" key="1">
    <citation type="submission" date="2010-08" db="EMBL/GenBank/DDBJ databases">
        <title>Complete sequence of Clostridium cellulovorans 743B.</title>
        <authorList>
            <consortium name="US DOE Joint Genome Institute"/>
            <person name="Lucas S."/>
            <person name="Copeland A."/>
            <person name="Lapidus A."/>
            <person name="Cheng J.-F."/>
            <person name="Bruce D."/>
            <person name="Goodwin L."/>
            <person name="Pitluck S."/>
            <person name="Chertkov O."/>
            <person name="Detter J.C."/>
            <person name="Han C."/>
            <person name="Tapia R."/>
            <person name="Land M."/>
            <person name="Hauser L."/>
            <person name="Chang Y.-J."/>
            <person name="Jeffries C."/>
            <person name="Kyrpides N."/>
            <person name="Ivanova N."/>
            <person name="Mikhailova N."/>
            <person name="Hemme C.L."/>
            <person name="Woyke T."/>
        </authorList>
    </citation>
    <scope>NUCLEOTIDE SEQUENCE [LARGE SCALE GENOMIC DNA]</scope>
    <source>
        <strain evidence="3">ATCC 35296 / DSM 3052 / OCM 3 / 743B</strain>
    </source>
</reference>
<evidence type="ECO:0000313" key="3">
    <source>
        <dbReference type="Proteomes" id="UP000002730"/>
    </source>
</evidence>
<dbReference type="InterPro" id="IPR041576">
    <property type="entry name" value="Evf"/>
</dbReference>
<dbReference type="EMBL" id="CP002160">
    <property type="protein sequence ID" value="ADL52839.1"/>
    <property type="molecule type" value="Genomic_DNA"/>
</dbReference>
<proteinExistence type="predicted"/>
<organism evidence="2 3">
    <name type="scientific">Clostridium cellulovorans (strain ATCC 35296 / DSM 3052 / OCM 3 / 743B)</name>
    <dbReference type="NCBI Taxonomy" id="573061"/>
    <lineage>
        <taxon>Bacteria</taxon>
        <taxon>Bacillati</taxon>
        <taxon>Bacillota</taxon>
        <taxon>Clostridia</taxon>
        <taxon>Eubacteriales</taxon>
        <taxon>Clostridiaceae</taxon>
        <taxon>Clostridium</taxon>
    </lineage>
</organism>